<proteinExistence type="predicted"/>
<dbReference type="AlphaFoldDB" id="A0A0E9V1V5"/>
<feature type="compositionally biased region" description="Polar residues" evidence="1">
    <location>
        <begin position="1"/>
        <end position="13"/>
    </location>
</feature>
<reference evidence="2" key="1">
    <citation type="submission" date="2014-11" db="EMBL/GenBank/DDBJ databases">
        <authorList>
            <person name="Amaro Gonzalez C."/>
        </authorList>
    </citation>
    <scope>NUCLEOTIDE SEQUENCE</scope>
</reference>
<feature type="region of interest" description="Disordered" evidence="1">
    <location>
        <begin position="1"/>
        <end position="21"/>
    </location>
</feature>
<dbReference type="EMBL" id="GBXM01037167">
    <property type="protein sequence ID" value="JAH71410.1"/>
    <property type="molecule type" value="Transcribed_RNA"/>
</dbReference>
<sequence length="21" mass="2373">MPLFNTQNITSLEPESHLGPF</sequence>
<accession>A0A0E9V1V5</accession>
<protein>
    <submittedName>
        <fullName evidence="2">Uncharacterized protein</fullName>
    </submittedName>
</protein>
<organism evidence="2">
    <name type="scientific">Anguilla anguilla</name>
    <name type="common">European freshwater eel</name>
    <name type="synonym">Muraena anguilla</name>
    <dbReference type="NCBI Taxonomy" id="7936"/>
    <lineage>
        <taxon>Eukaryota</taxon>
        <taxon>Metazoa</taxon>
        <taxon>Chordata</taxon>
        <taxon>Craniata</taxon>
        <taxon>Vertebrata</taxon>
        <taxon>Euteleostomi</taxon>
        <taxon>Actinopterygii</taxon>
        <taxon>Neopterygii</taxon>
        <taxon>Teleostei</taxon>
        <taxon>Anguilliformes</taxon>
        <taxon>Anguillidae</taxon>
        <taxon>Anguilla</taxon>
    </lineage>
</organism>
<evidence type="ECO:0000256" key="1">
    <source>
        <dbReference type="SAM" id="MobiDB-lite"/>
    </source>
</evidence>
<reference evidence="2" key="2">
    <citation type="journal article" date="2015" name="Fish Shellfish Immunol.">
        <title>Early steps in the European eel (Anguilla anguilla)-Vibrio vulnificus interaction in the gills: Role of the RtxA13 toxin.</title>
        <authorList>
            <person name="Callol A."/>
            <person name="Pajuelo D."/>
            <person name="Ebbesson L."/>
            <person name="Teles M."/>
            <person name="MacKenzie S."/>
            <person name="Amaro C."/>
        </authorList>
    </citation>
    <scope>NUCLEOTIDE SEQUENCE</scope>
</reference>
<evidence type="ECO:0000313" key="2">
    <source>
        <dbReference type="EMBL" id="JAH71410.1"/>
    </source>
</evidence>
<name>A0A0E9V1V5_ANGAN</name>